<comment type="caution">
    <text evidence="2">The sequence shown here is derived from an EMBL/GenBank/DDBJ whole genome shotgun (WGS) entry which is preliminary data.</text>
</comment>
<organism evidence="2 3">
    <name type="scientific">Neokomagataea anthophila</name>
    <dbReference type="NCBI Taxonomy" id="2826925"/>
    <lineage>
        <taxon>Bacteria</taxon>
        <taxon>Pseudomonadati</taxon>
        <taxon>Pseudomonadota</taxon>
        <taxon>Alphaproteobacteria</taxon>
        <taxon>Acetobacterales</taxon>
        <taxon>Acetobacteraceae</taxon>
        <taxon>Neokomagataea</taxon>
    </lineage>
</organism>
<name>A0ABS5E9N3_9PROT</name>
<evidence type="ECO:0000256" key="1">
    <source>
        <dbReference type="SAM" id="Phobius"/>
    </source>
</evidence>
<dbReference type="Proteomes" id="UP000677812">
    <property type="component" value="Unassembled WGS sequence"/>
</dbReference>
<keyword evidence="3" id="KW-1185">Reference proteome</keyword>
<gene>
    <name evidence="2" type="ORF">KB213_11040</name>
</gene>
<protein>
    <recommendedName>
        <fullName evidence="4">General secretion pathway protein GspK</fullName>
    </recommendedName>
</protein>
<keyword evidence="1" id="KW-0812">Transmembrane</keyword>
<feature type="transmembrane region" description="Helical" evidence="1">
    <location>
        <begin position="18"/>
        <end position="39"/>
    </location>
</feature>
<dbReference type="InterPro" id="IPR038072">
    <property type="entry name" value="GspK_central_sf"/>
</dbReference>
<evidence type="ECO:0000313" key="3">
    <source>
        <dbReference type="Proteomes" id="UP000677812"/>
    </source>
</evidence>
<evidence type="ECO:0000313" key="2">
    <source>
        <dbReference type="EMBL" id="MBR0560584.1"/>
    </source>
</evidence>
<dbReference type="EMBL" id="JAGRQH010000010">
    <property type="protein sequence ID" value="MBR0560584.1"/>
    <property type="molecule type" value="Genomic_DNA"/>
</dbReference>
<sequence length="285" mass="30531">MSHQVWQGKGRRKADSGFALLLVLWTLAFLALIGTHVLLQGRTMVVDASARQKHVALELAADSAIRQELYGLVLASPHIPAGLEAWHEREDGPYHVMIRAHLERGQVNPSVISRDLLLAVMESSGIAAPDAERASSALYGWRGHPLLGAAPPPGSFVPADMGAGCVVTHGPFHSLDDMASLPGVGWGIVRRIAPAVSLSQMQYPVSAGAEPAVQAALKRLNRSGTSGASEWLSQPPTLGGGVSVIVEALVRDEQGAEKRRANIVLMPDAEPEPWRVMRWETVPVE</sequence>
<accession>A0ABS5E9N3</accession>
<dbReference type="SUPFAM" id="SSF158544">
    <property type="entry name" value="GspK insert domain-like"/>
    <property type="match status" value="1"/>
</dbReference>
<keyword evidence="1" id="KW-0472">Membrane</keyword>
<reference evidence="2 3" key="1">
    <citation type="submission" date="2021-04" db="EMBL/GenBank/DDBJ databases">
        <title>The complete genome sequence of Neokomagataea sp. TBRC 2177.</title>
        <authorList>
            <person name="Charoenyingcharoen P."/>
            <person name="Yukphan P."/>
        </authorList>
    </citation>
    <scope>NUCLEOTIDE SEQUENCE [LARGE SCALE GENOMIC DNA]</scope>
    <source>
        <strain evidence="2 3">TBRC 2177</strain>
    </source>
</reference>
<proteinExistence type="predicted"/>
<evidence type="ECO:0008006" key="4">
    <source>
        <dbReference type="Google" id="ProtNLM"/>
    </source>
</evidence>
<keyword evidence="1" id="KW-1133">Transmembrane helix</keyword>